<dbReference type="EMBL" id="HBUF01638934">
    <property type="protein sequence ID" value="CAG6784637.1"/>
    <property type="molecule type" value="Transcribed_RNA"/>
</dbReference>
<evidence type="ECO:0000313" key="1">
    <source>
        <dbReference type="EMBL" id="CAG6784637.1"/>
    </source>
</evidence>
<organism evidence="1">
    <name type="scientific">Cacopsylla melanoneura</name>
    <dbReference type="NCBI Taxonomy" id="428564"/>
    <lineage>
        <taxon>Eukaryota</taxon>
        <taxon>Metazoa</taxon>
        <taxon>Ecdysozoa</taxon>
        <taxon>Arthropoda</taxon>
        <taxon>Hexapoda</taxon>
        <taxon>Insecta</taxon>
        <taxon>Pterygota</taxon>
        <taxon>Neoptera</taxon>
        <taxon>Paraneoptera</taxon>
        <taxon>Hemiptera</taxon>
        <taxon>Sternorrhyncha</taxon>
        <taxon>Psylloidea</taxon>
        <taxon>Psyllidae</taxon>
        <taxon>Psyllinae</taxon>
        <taxon>Cacopsylla</taxon>
    </lineage>
</organism>
<protein>
    <submittedName>
        <fullName evidence="1">Uncharacterized protein</fullName>
    </submittedName>
</protein>
<sequence length="107" mass="12234">MQMKVPKVMRPVPQCMKIHQVVYCHEKRKMILRKISCTTCCSSQLDTCEKCQLEGVPAILLLLHIQCYKSPGTEISTRNPIFIGILKIMLVCSLSQITRLWTRLSLG</sequence>
<accession>A0A8D9BKB9</accession>
<reference evidence="1" key="1">
    <citation type="submission" date="2021-05" db="EMBL/GenBank/DDBJ databases">
        <authorList>
            <person name="Alioto T."/>
            <person name="Alioto T."/>
            <person name="Gomez Garrido J."/>
        </authorList>
    </citation>
    <scope>NUCLEOTIDE SEQUENCE</scope>
</reference>
<dbReference type="AlphaFoldDB" id="A0A8D9BKB9"/>
<proteinExistence type="predicted"/>
<name>A0A8D9BKB9_9HEMI</name>